<dbReference type="PaxDb" id="3827-XP_004504915.1"/>
<dbReference type="OrthoDB" id="1431897at2759"/>
<organism evidence="8 9">
    <name type="scientific">Cicer arietinum</name>
    <name type="common">Chickpea</name>
    <name type="synonym">Garbanzo</name>
    <dbReference type="NCBI Taxonomy" id="3827"/>
    <lineage>
        <taxon>Eukaryota</taxon>
        <taxon>Viridiplantae</taxon>
        <taxon>Streptophyta</taxon>
        <taxon>Embryophyta</taxon>
        <taxon>Tracheophyta</taxon>
        <taxon>Spermatophyta</taxon>
        <taxon>Magnoliopsida</taxon>
        <taxon>eudicotyledons</taxon>
        <taxon>Gunneridae</taxon>
        <taxon>Pentapetalae</taxon>
        <taxon>rosids</taxon>
        <taxon>fabids</taxon>
        <taxon>Fabales</taxon>
        <taxon>Fabaceae</taxon>
        <taxon>Papilionoideae</taxon>
        <taxon>50 kb inversion clade</taxon>
        <taxon>NPAAA clade</taxon>
        <taxon>Hologalegina</taxon>
        <taxon>IRL clade</taxon>
        <taxon>Cicereae</taxon>
        <taxon>Cicer</taxon>
    </lineage>
</organism>
<comment type="subcellular location">
    <subcellularLocation>
        <location evidence="1">Nucleus</location>
    </subcellularLocation>
</comment>
<reference evidence="9" key="2">
    <citation type="submission" date="2025-08" db="UniProtKB">
        <authorList>
            <consortium name="RefSeq"/>
        </authorList>
    </citation>
    <scope>IDENTIFICATION</scope>
    <source>
        <tissue evidence="9">Etiolated seedlings</tissue>
    </source>
</reference>
<dbReference type="InterPro" id="IPR050142">
    <property type="entry name" value="MADS-box/MEF2_TF"/>
</dbReference>
<dbReference type="InterPro" id="IPR036879">
    <property type="entry name" value="TF_MADSbox_sf"/>
</dbReference>
<dbReference type="GeneID" id="101509856"/>
<dbReference type="SUPFAM" id="SSF55455">
    <property type="entry name" value="SRF-like"/>
    <property type="match status" value="1"/>
</dbReference>
<dbReference type="eggNOG" id="KOG0014">
    <property type="taxonomic scope" value="Eukaryota"/>
</dbReference>
<accession>A0A1S2YHK3</accession>
<dbReference type="Pfam" id="PF00319">
    <property type="entry name" value="SRF-TF"/>
    <property type="match status" value="1"/>
</dbReference>
<dbReference type="InterPro" id="IPR002100">
    <property type="entry name" value="TF_MADSbox"/>
</dbReference>
<dbReference type="PANTHER" id="PTHR48019">
    <property type="entry name" value="SERUM RESPONSE FACTOR HOMOLOG"/>
    <property type="match status" value="1"/>
</dbReference>
<dbReference type="Gene3D" id="3.40.1810.10">
    <property type="entry name" value="Transcription factor, MADS-box"/>
    <property type="match status" value="1"/>
</dbReference>
<keyword evidence="8" id="KW-1185">Reference proteome</keyword>
<dbReference type="GO" id="GO:0003677">
    <property type="term" value="F:DNA binding"/>
    <property type="evidence" value="ECO:0007669"/>
    <property type="project" value="UniProtKB-KW"/>
</dbReference>
<dbReference type="PROSITE" id="PS50066">
    <property type="entry name" value="MADS_BOX_2"/>
    <property type="match status" value="1"/>
</dbReference>
<sequence>MGRKKIDIKFVRNRDCRNVTFSKRKNGLIKKASELSILCGSRIGLSGYTPGGNLFAFGSPTFEVVTNEFLNEENYQLGGESSKQIGGSPQIGRINELNQRLNDLNQELMEKGKDPIDLDAYDFEGLQKVNDSLKVLQSEIDAAASLLALANRPIQFIKINHGNKWGKPKLIKIKY</sequence>
<evidence type="ECO:0000256" key="2">
    <source>
        <dbReference type="ARBA" id="ARBA00023015"/>
    </source>
</evidence>
<keyword evidence="2" id="KW-0805">Transcription regulation</keyword>
<evidence type="ECO:0000259" key="7">
    <source>
        <dbReference type="PROSITE" id="PS50066"/>
    </source>
</evidence>
<keyword evidence="3" id="KW-0238">DNA-binding</keyword>
<feature type="coiled-coil region" evidence="6">
    <location>
        <begin position="91"/>
        <end position="146"/>
    </location>
</feature>
<evidence type="ECO:0000313" key="9">
    <source>
        <dbReference type="RefSeq" id="XP_004504915.1"/>
    </source>
</evidence>
<feature type="domain" description="MADS-box" evidence="7">
    <location>
        <begin position="1"/>
        <end position="61"/>
    </location>
</feature>
<evidence type="ECO:0000256" key="3">
    <source>
        <dbReference type="ARBA" id="ARBA00023125"/>
    </source>
</evidence>
<protein>
    <submittedName>
        <fullName evidence="9">Agamous-like MADS-box protein AGL29</fullName>
    </submittedName>
</protein>
<evidence type="ECO:0000256" key="1">
    <source>
        <dbReference type="ARBA" id="ARBA00004123"/>
    </source>
</evidence>
<evidence type="ECO:0000256" key="5">
    <source>
        <dbReference type="ARBA" id="ARBA00023242"/>
    </source>
</evidence>
<dbReference type="AlphaFoldDB" id="A0A1S2YHK3"/>
<dbReference type="CDD" id="cd00120">
    <property type="entry name" value="MADS"/>
    <property type="match status" value="1"/>
</dbReference>
<dbReference type="RefSeq" id="XP_004504915.1">
    <property type="nucleotide sequence ID" value="XM_004504858.2"/>
</dbReference>
<dbReference type="PRINTS" id="PR00404">
    <property type="entry name" value="MADSDOMAIN"/>
</dbReference>
<name>A0A1S2YHK3_CICAR</name>
<keyword evidence="4" id="KW-0804">Transcription</keyword>
<dbReference type="SMART" id="SM00432">
    <property type="entry name" value="MADS"/>
    <property type="match status" value="1"/>
</dbReference>
<keyword evidence="5" id="KW-0539">Nucleus</keyword>
<dbReference type="GO" id="GO:0005634">
    <property type="term" value="C:nucleus"/>
    <property type="evidence" value="ECO:0007669"/>
    <property type="project" value="UniProtKB-SubCell"/>
</dbReference>
<reference evidence="8" key="1">
    <citation type="journal article" date="2013" name="Nat. Biotechnol.">
        <title>Draft genome sequence of chickpea (Cicer arietinum) provides a resource for trait improvement.</title>
        <authorList>
            <person name="Varshney R.K."/>
            <person name="Song C."/>
            <person name="Saxena R.K."/>
            <person name="Azam S."/>
            <person name="Yu S."/>
            <person name="Sharpe A.G."/>
            <person name="Cannon S."/>
            <person name="Baek J."/>
            <person name="Rosen B.D."/>
            <person name="Tar'an B."/>
            <person name="Millan T."/>
            <person name="Zhang X."/>
            <person name="Ramsay L.D."/>
            <person name="Iwata A."/>
            <person name="Wang Y."/>
            <person name="Nelson W."/>
            <person name="Farmer A.D."/>
            <person name="Gaur P.M."/>
            <person name="Soderlund C."/>
            <person name="Penmetsa R.V."/>
            <person name="Xu C."/>
            <person name="Bharti A.K."/>
            <person name="He W."/>
            <person name="Winter P."/>
            <person name="Zhao S."/>
            <person name="Hane J.K."/>
            <person name="Carrasquilla-Garcia N."/>
            <person name="Condie J.A."/>
            <person name="Upadhyaya H.D."/>
            <person name="Luo M.C."/>
            <person name="Thudi M."/>
            <person name="Gowda C.L."/>
            <person name="Singh N.P."/>
            <person name="Lichtenzveig J."/>
            <person name="Gali K.K."/>
            <person name="Rubio J."/>
            <person name="Nadarajan N."/>
            <person name="Dolezel J."/>
            <person name="Bansal K.C."/>
            <person name="Xu X."/>
            <person name="Edwards D."/>
            <person name="Zhang G."/>
            <person name="Kahl G."/>
            <person name="Gil J."/>
            <person name="Singh K.B."/>
            <person name="Datta S.K."/>
            <person name="Jackson S.A."/>
            <person name="Wang J."/>
            <person name="Cook D.R."/>
        </authorList>
    </citation>
    <scope>NUCLEOTIDE SEQUENCE [LARGE SCALE GENOMIC DNA]</scope>
    <source>
        <strain evidence="8">cv. CDC Frontier</strain>
    </source>
</reference>
<dbReference type="Proteomes" id="UP000087171">
    <property type="component" value="Chromosome Ca6"/>
</dbReference>
<evidence type="ECO:0000256" key="4">
    <source>
        <dbReference type="ARBA" id="ARBA00023163"/>
    </source>
</evidence>
<dbReference type="GO" id="GO:0046983">
    <property type="term" value="F:protein dimerization activity"/>
    <property type="evidence" value="ECO:0007669"/>
    <property type="project" value="InterPro"/>
</dbReference>
<evidence type="ECO:0000256" key="6">
    <source>
        <dbReference type="SAM" id="Coils"/>
    </source>
</evidence>
<gene>
    <name evidence="9" type="primary">LOC101509856</name>
</gene>
<evidence type="ECO:0000313" key="8">
    <source>
        <dbReference type="Proteomes" id="UP000087171"/>
    </source>
</evidence>
<dbReference type="KEGG" id="cam:101509856"/>
<proteinExistence type="predicted"/>
<keyword evidence="6" id="KW-0175">Coiled coil</keyword>